<dbReference type="Proteomes" id="UP001055219">
    <property type="component" value="Unassembled WGS sequence"/>
</dbReference>
<keyword evidence="3" id="KW-0732">Signal</keyword>
<evidence type="ECO:0000313" key="5">
    <source>
        <dbReference type="EMBL" id="KAI6782823.1"/>
    </source>
</evidence>
<proteinExistence type="inferred from homology"/>
<dbReference type="PROSITE" id="PS51767">
    <property type="entry name" value="PEPTIDASE_A1"/>
    <property type="match status" value="1"/>
</dbReference>
<evidence type="ECO:0000256" key="2">
    <source>
        <dbReference type="PIRSR" id="PIRSR601461-2"/>
    </source>
</evidence>
<feature type="signal peptide" evidence="3">
    <location>
        <begin position="1"/>
        <end position="15"/>
    </location>
</feature>
<dbReference type="PANTHER" id="PTHR47966">
    <property type="entry name" value="BETA-SITE APP-CLEAVING ENZYME, ISOFORM A-RELATED"/>
    <property type="match status" value="1"/>
</dbReference>
<dbReference type="GO" id="GO:0004190">
    <property type="term" value="F:aspartic-type endopeptidase activity"/>
    <property type="evidence" value="ECO:0007669"/>
    <property type="project" value="InterPro"/>
</dbReference>
<dbReference type="PANTHER" id="PTHR47966:SF51">
    <property type="entry name" value="BETA-SITE APP-CLEAVING ENZYME, ISOFORM A-RELATED"/>
    <property type="match status" value="1"/>
</dbReference>
<evidence type="ECO:0000313" key="6">
    <source>
        <dbReference type="Proteomes" id="UP001055219"/>
    </source>
</evidence>
<dbReference type="EMBL" id="JAGIXG020000011">
    <property type="protein sequence ID" value="KAI6782823.1"/>
    <property type="molecule type" value="Genomic_DNA"/>
</dbReference>
<evidence type="ECO:0000259" key="4">
    <source>
        <dbReference type="PROSITE" id="PS51767"/>
    </source>
</evidence>
<evidence type="ECO:0000256" key="3">
    <source>
        <dbReference type="SAM" id="SignalP"/>
    </source>
</evidence>
<dbReference type="InterPro" id="IPR033121">
    <property type="entry name" value="PEPTIDASE_A1"/>
</dbReference>
<keyword evidence="6" id="KW-1185">Reference proteome</keyword>
<organism evidence="5 6">
    <name type="scientific">Emericellopsis cladophorae</name>
    <dbReference type="NCBI Taxonomy" id="2686198"/>
    <lineage>
        <taxon>Eukaryota</taxon>
        <taxon>Fungi</taxon>
        <taxon>Dikarya</taxon>
        <taxon>Ascomycota</taxon>
        <taxon>Pezizomycotina</taxon>
        <taxon>Sordariomycetes</taxon>
        <taxon>Hypocreomycetidae</taxon>
        <taxon>Hypocreales</taxon>
        <taxon>Bionectriaceae</taxon>
        <taxon>Emericellopsis</taxon>
    </lineage>
</organism>
<dbReference type="InterPro" id="IPR001461">
    <property type="entry name" value="Aspartic_peptidase_A1"/>
</dbReference>
<gene>
    <name evidence="5" type="ORF">J7T54_000966</name>
</gene>
<dbReference type="GeneID" id="75827485"/>
<sequence length="427" mass="47955">MDFLLALGLLGGAFAAPAPCTPIDRGAFDMPLQWTPYGFATNTISVGTPAQSMDSFVDWTWIGQYVFTPRCHGDLSRTSECLQPDQMLFDQRESRTFVNQSHLYPDRHWNPNHFYFHDDLSIGFGSDMLRVGNTKSRVTLQMADMRFKLDSAYPFGGVYGLSPVFAGYDNASTQSPFYQTWRQGGYPEPITSFQYCYNSTFGNPVPDRSRCNDNDGLQTLGGLSPALTELGDTEAQEAILWYDNIFFPLVNDVDFEYDPPLYNYWATRVTKHLIGDEEQTLNKTYGGNPAAIWDHASYGRGLPMSVNSYHRLIHLTEAQPIILDEVDKPNNGNQSFASVDCSRVDSFPSVKFQFEGHDHVWEVIPQNYVDRISPANASEPVCVLNVRTLADGDFVIGNFGDTFAKDKVVLFDFEEMKVGLADMPGLN</sequence>
<feature type="chain" id="PRO_5040247707" description="Peptidase A1 domain-containing protein" evidence="3">
    <location>
        <begin position="16"/>
        <end position="427"/>
    </location>
</feature>
<dbReference type="RefSeq" id="XP_051363679.1">
    <property type="nucleotide sequence ID" value="XM_051505010.1"/>
</dbReference>
<protein>
    <recommendedName>
        <fullName evidence="4">Peptidase A1 domain-containing protein</fullName>
    </recommendedName>
</protein>
<feature type="disulfide bond" evidence="2">
    <location>
        <begin position="341"/>
        <end position="382"/>
    </location>
</feature>
<dbReference type="SUPFAM" id="SSF50630">
    <property type="entry name" value="Acid proteases"/>
    <property type="match status" value="1"/>
</dbReference>
<evidence type="ECO:0000256" key="1">
    <source>
        <dbReference type="ARBA" id="ARBA00007447"/>
    </source>
</evidence>
<dbReference type="InterPro" id="IPR021109">
    <property type="entry name" value="Peptidase_aspartic_dom_sf"/>
</dbReference>
<feature type="domain" description="Peptidase A1" evidence="4">
    <location>
        <begin position="40"/>
        <end position="421"/>
    </location>
</feature>
<keyword evidence="2" id="KW-1015">Disulfide bond</keyword>
<dbReference type="Pfam" id="PF00026">
    <property type="entry name" value="Asp"/>
    <property type="match status" value="1"/>
</dbReference>
<name>A0A9P9Y433_9HYPO</name>
<comment type="caution">
    <text evidence="5">The sequence shown here is derived from an EMBL/GenBank/DDBJ whole genome shotgun (WGS) entry which is preliminary data.</text>
</comment>
<comment type="similarity">
    <text evidence="1">Belongs to the peptidase A1 family.</text>
</comment>
<reference evidence="5" key="2">
    <citation type="submission" date="2022-07" db="EMBL/GenBank/DDBJ databases">
        <authorList>
            <person name="Goncalves M.F.M."/>
            <person name="Hilario S."/>
            <person name="Van De Peer Y."/>
            <person name="Esteves A.C."/>
            <person name="Alves A."/>
        </authorList>
    </citation>
    <scope>NUCLEOTIDE SEQUENCE</scope>
    <source>
        <strain evidence="5">MUM 19.33</strain>
    </source>
</reference>
<dbReference type="OrthoDB" id="771136at2759"/>
<dbReference type="AlphaFoldDB" id="A0A9P9Y433"/>
<accession>A0A9P9Y433</accession>
<reference evidence="5" key="1">
    <citation type="journal article" date="2021" name="J Fungi (Basel)">
        <title>Genomic and Metabolomic Analyses of the Marine Fungus Emericellopsis cladophorae: Insights into Saltwater Adaptability Mechanisms and Its Biosynthetic Potential.</title>
        <authorList>
            <person name="Goncalves M.F.M."/>
            <person name="Hilario S."/>
            <person name="Van de Peer Y."/>
            <person name="Esteves A.C."/>
            <person name="Alves A."/>
        </authorList>
    </citation>
    <scope>NUCLEOTIDE SEQUENCE</scope>
    <source>
        <strain evidence="5">MUM 19.33</strain>
    </source>
</reference>
<dbReference type="GO" id="GO:0006508">
    <property type="term" value="P:proteolysis"/>
    <property type="evidence" value="ECO:0007669"/>
    <property type="project" value="InterPro"/>
</dbReference>
<dbReference type="Gene3D" id="2.40.70.10">
    <property type="entry name" value="Acid Proteases"/>
    <property type="match status" value="2"/>
</dbReference>